<dbReference type="GO" id="GO:0016787">
    <property type="term" value="F:hydrolase activity"/>
    <property type="evidence" value="ECO:0007669"/>
    <property type="project" value="UniProtKB-KW"/>
</dbReference>
<sequence length="268" mass="28331">MSAEAETIEIDGLRVALRRAGDGPPLVLLHGIYGDSRNWAPQLEGLSDEFTVIAWDAPGAGRSDDPPESFGFAEYADCLAGLISELELGPSHVCALSYSGGIALELWRRHSGLAASLTLVGAYAGWAGSLPPDKVKNRLDRALAQADRGGEAAARDFVPELFAPDAPAELLDRAIAVGASLHPAGLRIMARASAAADLRDVLPRVDVPTLVIHGAEDRRSPVSVSEALHAAIPNSRLALIGGAGHMTNLEAPDEFNRLLREFLREATP</sequence>
<gene>
    <name evidence="3" type="ORF">AVDCRST_MAG65-1934</name>
</gene>
<evidence type="ECO:0000256" key="1">
    <source>
        <dbReference type="ARBA" id="ARBA00022801"/>
    </source>
</evidence>
<dbReference type="GO" id="GO:0016020">
    <property type="term" value="C:membrane"/>
    <property type="evidence" value="ECO:0007669"/>
    <property type="project" value="TreeGrafter"/>
</dbReference>
<evidence type="ECO:0000259" key="2">
    <source>
        <dbReference type="Pfam" id="PF12697"/>
    </source>
</evidence>
<dbReference type="Gene3D" id="3.40.50.1820">
    <property type="entry name" value="alpha/beta hydrolase"/>
    <property type="match status" value="1"/>
</dbReference>
<dbReference type="PANTHER" id="PTHR43798:SF31">
    <property type="entry name" value="AB HYDROLASE SUPERFAMILY PROTEIN YCLE"/>
    <property type="match status" value="1"/>
</dbReference>
<protein>
    <recommendedName>
        <fullName evidence="2">AB hydrolase-1 domain-containing protein</fullName>
    </recommendedName>
</protein>
<dbReference type="PANTHER" id="PTHR43798">
    <property type="entry name" value="MONOACYLGLYCEROL LIPASE"/>
    <property type="match status" value="1"/>
</dbReference>
<evidence type="ECO:0000313" key="3">
    <source>
        <dbReference type="EMBL" id="CAA9489482.1"/>
    </source>
</evidence>
<keyword evidence="1" id="KW-0378">Hydrolase</keyword>
<accession>A0A6J4S517</accession>
<reference evidence="3" key="1">
    <citation type="submission" date="2020-02" db="EMBL/GenBank/DDBJ databases">
        <authorList>
            <person name="Meier V. D."/>
        </authorList>
    </citation>
    <scope>NUCLEOTIDE SEQUENCE</scope>
    <source>
        <strain evidence="3">AVDCRST_MAG65</strain>
    </source>
</reference>
<feature type="domain" description="AB hydrolase-1" evidence="2">
    <location>
        <begin position="26"/>
        <end position="257"/>
    </location>
</feature>
<dbReference type="PRINTS" id="PR00111">
    <property type="entry name" value="ABHYDROLASE"/>
</dbReference>
<dbReference type="Pfam" id="PF12697">
    <property type="entry name" value="Abhydrolase_6"/>
    <property type="match status" value="1"/>
</dbReference>
<dbReference type="InterPro" id="IPR029058">
    <property type="entry name" value="AB_hydrolase_fold"/>
</dbReference>
<dbReference type="EMBL" id="CADCVL010000349">
    <property type="protein sequence ID" value="CAA9489482.1"/>
    <property type="molecule type" value="Genomic_DNA"/>
</dbReference>
<dbReference type="SUPFAM" id="SSF53474">
    <property type="entry name" value="alpha/beta-Hydrolases"/>
    <property type="match status" value="1"/>
</dbReference>
<dbReference type="InterPro" id="IPR000073">
    <property type="entry name" value="AB_hydrolase_1"/>
</dbReference>
<dbReference type="AlphaFoldDB" id="A0A6J4S517"/>
<proteinExistence type="predicted"/>
<organism evidence="3">
    <name type="scientific">uncultured Solirubrobacteraceae bacterium</name>
    <dbReference type="NCBI Taxonomy" id="1162706"/>
    <lineage>
        <taxon>Bacteria</taxon>
        <taxon>Bacillati</taxon>
        <taxon>Actinomycetota</taxon>
        <taxon>Thermoleophilia</taxon>
        <taxon>Solirubrobacterales</taxon>
        <taxon>Solirubrobacteraceae</taxon>
        <taxon>environmental samples</taxon>
    </lineage>
</organism>
<name>A0A6J4S517_9ACTN</name>
<dbReference type="InterPro" id="IPR050266">
    <property type="entry name" value="AB_hydrolase_sf"/>
</dbReference>